<dbReference type="EMBL" id="JAWCUD010000001">
    <property type="protein sequence ID" value="MDU0200150.1"/>
    <property type="molecule type" value="Genomic_DNA"/>
</dbReference>
<dbReference type="Pfam" id="PF00176">
    <property type="entry name" value="SNF2-rel_dom"/>
    <property type="match status" value="1"/>
</dbReference>
<evidence type="ECO:0000313" key="3">
    <source>
        <dbReference type="Proteomes" id="UP001260980"/>
    </source>
</evidence>
<reference evidence="2 3" key="1">
    <citation type="submission" date="2023-10" db="EMBL/GenBank/DDBJ databases">
        <title>Paenibacillus strain PFR10 Genome sequencing and assembly.</title>
        <authorList>
            <person name="Kim I."/>
        </authorList>
    </citation>
    <scope>NUCLEOTIDE SEQUENCE [LARGE SCALE GENOMIC DNA]</scope>
    <source>
        <strain evidence="2 3">PFR10</strain>
    </source>
</reference>
<organism evidence="2 3">
    <name type="scientific">Paenibacillus violae</name>
    <dbReference type="NCBI Taxonomy" id="3077234"/>
    <lineage>
        <taxon>Bacteria</taxon>
        <taxon>Bacillati</taxon>
        <taxon>Bacillota</taxon>
        <taxon>Bacilli</taxon>
        <taxon>Bacillales</taxon>
        <taxon>Paenibacillaceae</taxon>
        <taxon>Paenibacillus</taxon>
    </lineage>
</organism>
<dbReference type="SMART" id="SM00487">
    <property type="entry name" value="DEXDc"/>
    <property type="match status" value="1"/>
</dbReference>
<sequence length="456" mass="51819">MSLAYKPHSYQEYAINRVEDSPIAGLFLDMGLGKTVITLTAINNLKYDSFDIDKVLIIAPKRVAEDTWSRESSKWQHTQHLRISKILGTQKKRLDALKADADIYIINRENVPWLVAQTGKKWPFDMVVIDELSSFKNSDSQRWRALRRIRPFIKRIVGLTGTPAPNSLMDLWAQLYLLDSGERLGSTLGGYRDRYFYAAAKQGHVVHSWKQKRETESKIYEAISDICVSMKAEDHLEMPEKLMNYIPVVLDKESRAKYDQLERDLLLPLVDADTTIIANGSAVLSNKLLQMANGAIYDEDKIAHVIHEAKLDKLEDVIESANGKPVLLFYSFKHDIKRIAKRFKIKELKTNDDIAEWNKGNIPLMGCHPASAGHGLNLQDGGCIVVWFGLNWSLELYEQANARLYRQGQKDNVIIHHLVAEGTMDEQVIEALDRKATGQNALMAAVKARIDKYKKG</sequence>
<dbReference type="InterPro" id="IPR000330">
    <property type="entry name" value="SNF2_N"/>
</dbReference>
<dbReference type="PROSITE" id="PS51192">
    <property type="entry name" value="HELICASE_ATP_BIND_1"/>
    <property type="match status" value="1"/>
</dbReference>
<evidence type="ECO:0000259" key="1">
    <source>
        <dbReference type="PROSITE" id="PS51192"/>
    </source>
</evidence>
<proteinExistence type="predicted"/>
<dbReference type="Gene3D" id="3.40.50.300">
    <property type="entry name" value="P-loop containing nucleotide triphosphate hydrolases"/>
    <property type="match status" value="1"/>
</dbReference>
<dbReference type="RefSeq" id="WP_315949511.1">
    <property type="nucleotide sequence ID" value="NZ_JAWCUD010000001.1"/>
</dbReference>
<gene>
    <name evidence="2" type="ORF">RQP52_03560</name>
</gene>
<dbReference type="SUPFAM" id="SSF52540">
    <property type="entry name" value="P-loop containing nucleoside triphosphate hydrolases"/>
    <property type="match status" value="2"/>
</dbReference>
<dbReference type="Gene3D" id="3.40.50.10810">
    <property type="entry name" value="Tandem AAA-ATPase domain"/>
    <property type="match status" value="1"/>
</dbReference>
<dbReference type="GO" id="GO:0004386">
    <property type="term" value="F:helicase activity"/>
    <property type="evidence" value="ECO:0007669"/>
    <property type="project" value="UniProtKB-KW"/>
</dbReference>
<name>A0ABU3R7A1_9BACL</name>
<evidence type="ECO:0000313" key="2">
    <source>
        <dbReference type="EMBL" id="MDU0200150.1"/>
    </source>
</evidence>
<accession>A0ABU3R7A1</accession>
<dbReference type="InterPro" id="IPR027417">
    <property type="entry name" value="P-loop_NTPase"/>
</dbReference>
<keyword evidence="2" id="KW-0067">ATP-binding</keyword>
<keyword evidence="2" id="KW-0347">Helicase</keyword>
<keyword evidence="2" id="KW-0547">Nucleotide-binding</keyword>
<dbReference type="PANTHER" id="PTHR10799">
    <property type="entry name" value="SNF2/RAD54 HELICASE FAMILY"/>
    <property type="match status" value="1"/>
</dbReference>
<dbReference type="InterPro" id="IPR014001">
    <property type="entry name" value="Helicase_ATP-bd"/>
</dbReference>
<keyword evidence="2" id="KW-0378">Hydrolase</keyword>
<comment type="caution">
    <text evidence="2">The sequence shown here is derived from an EMBL/GenBank/DDBJ whole genome shotgun (WGS) entry which is preliminary data.</text>
</comment>
<protein>
    <submittedName>
        <fullName evidence="2">DEAD/DEAH box helicase</fullName>
    </submittedName>
</protein>
<dbReference type="Proteomes" id="UP001260980">
    <property type="component" value="Unassembled WGS sequence"/>
</dbReference>
<dbReference type="InterPro" id="IPR038718">
    <property type="entry name" value="SNF2-like_sf"/>
</dbReference>
<feature type="domain" description="Helicase ATP-binding" evidence="1">
    <location>
        <begin position="15"/>
        <end position="181"/>
    </location>
</feature>
<keyword evidence="3" id="KW-1185">Reference proteome</keyword>